<proteinExistence type="predicted"/>
<dbReference type="AlphaFoldDB" id="A0AAD5NVJ3"/>
<accession>A0AAD5NVJ3</accession>
<feature type="region of interest" description="Disordered" evidence="1">
    <location>
        <begin position="1"/>
        <end position="48"/>
    </location>
</feature>
<sequence>MIELAGGGEVPTTPEEQGTREVQDEVSTKGTEDSVVKDQGTDVGENQDAGGSSFRKYISFVTSLHLMNLPKLALDAISNNVHAGTGNFQAIHIRLRTLLRQTNATFLVALCVKPALLAVRRKVGGLRPRPGSDRAAAGRSIRFLAVVAFGWLSKDCAAIRCL</sequence>
<protein>
    <submittedName>
        <fullName evidence="2">Uncharacterized protein</fullName>
    </submittedName>
</protein>
<evidence type="ECO:0000256" key="1">
    <source>
        <dbReference type="SAM" id="MobiDB-lite"/>
    </source>
</evidence>
<organism evidence="2 3">
    <name type="scientific">Acer negundo</name>
    <name type="common">Box elder</name>
    <dbReference type="NCBI Taxonomy" id="4023"/>
    <lineage>
        <taxon>Eukaryota</taxon>
        <taxon>Viridiplantae</taxon>
        <taxon>Streptophyta</taxon>
        <taxon>Embryophyta</taxon>
        <taxon>Tracheophyta</taxon>
        <taxon>Spermatophyta</taxon>
        <taxon>Magnoliopsida</taxon>
        <taxon>eudicotyledons</taxon>
        <taxon>Gunneridae</taxon>
        <taxon>Pentapetalae</taxon>
        <taxon>rosids</taxon>
        <taxon>malvids</taxon>
        <taxon>Sapindales</taxon>
        <taxon>Sapindaceae</taxon>
        <taxon>Hippocastanoideae</taxon>
        <taxon>Acereae</taxon>
        <taxon>Acer</taxon>
    </lineage>
</organism>
<dbReference type="Proteomes" id="UP001064489">
    <property type="component" value="Chromosome 4"/>
</dbReference>
<evidence type="ECO:0000313" key="3">
    <source>
        <dbReference type="Proteomes" id="UP001064489"/>
    </source>
</evidence>
<reference evidence="2" key="2">
    <citation type="submission" date="2023-02" db="EMBL/GenBank/DDBJ databases">
        <authorList>
            <person name="Swenson N.G."/>
            <person name="Wegrzyn J.L."/>
            <person name="Mcevoy S.L."/>
        </authorList>
    </citation>
    <scope>NUCLEOTIDE SEQUENCE</scope>
    <source>
        <strain evidence="2">91603</strain>
        <tissue evidence="2">Leaf</tissue>
    </source>
</reference>
<evidence type="ECO:0000313" key="2">
    <source>
        <dbReference type="EMBL" id="KAI9182304.1"/>
    </source>
</evidence>
<gene>
    <name evidence="2" type="ORF">LWI28_024063</name>
</gene>
<name>A0AAD5NVJ3_ACENE</name>
<comment type="caution">
    <text evidence="2">The sequence shown here is derived from an EMBL/GenBank/DDBJ whole genome shotgun (WGS) entry which is preliminary data.</text>
</comment>
<keyword evidence="3" id="KW-1185">Reference proteome</keyword>
<feature type="compositionally biased region" description="Basic and acidic residues" evidence="1">
    <location>
        <begin position="17"/>
        <end position="40"/>
    </location>
</feature>
<reference evidence="2" key="1">
    <citation type="journal article" date="2022" name="Plant J.">
        <title>Strategies of tolerance reflected in two North American maple genomes.</title>
        <authorList>
            <person name="McEvoy S.L."/>
            <person name="Sezen U.U."/>
            <person name="Trouern-Trend A."/>
            <person name="McMahon S.M."/>
            <person name="Schaberg P.G."/>
            <person name="Yang J."/>
            <person name="Wegrzyn J.L."/>
            <person name="Swenson N.G."/>
        </authorList>
    </citation>
    <scope>NUCLEOTIDE SEQUENCE</scope>
    <source>
        <strain evidence="2">91603</strain>
    </source>
</reference>
<dbReference type="EMBL" id="JAJSOW010000101">
    <property type="protein sequence ID" value="KAI9182304.1"/>
    <property type="molecule type" value="Genomic_DNA"/>
</dbReference>